<evidence type="ECO:0000256" key="4">
    <source>
        <dbReference type="ARBA" id="ARBA00022656"/>
    </source>
</evidence>
<dbReference type="InterPro" id="IPR018511">
    <property type="entry name" value="Hemolysin-typ_Ca-bd_CS"/>
</dbReference>
<keyword evidence="6" id="KW-0843">Virulence</keyword>
<dbReference type="PROSITE" id="PS00330">
    <property type="entry name" value="HEMOLYSIN_CALCIUM"/>
    <property type="match status" value="1"/>
</dbReference>
<feature type="region of interest" description="Disordered" evidence="8">
    <location>
        <begin position="2642"/>
        <end position="2662"/>
    </location>
</feature>
<name>A0ABQ2I3D3_9MICO</name>
<evidence type="ECO:0000313" key="9">
    <source>
        <dbReference type="EMBL" id="GGM97186.1"/>
    </source>
</evidence>
<dbReference type="PANTHER" id="PTHR38340:SF1">
    <property type="entry name" value="S-LAYER PROTEIN"/>
    <property type="match status" value="1"/>
</dbReference>
<dbReference type="Pfam" id="PF00353">
    <property type="entry name" value="HemolysinCabind"/>
    <property type="match status" value="16"/>
</dbReference>
<dbReference type="Proteomes" id="UP000623461">
    <property type="component" value="Unassembled WGS sequence"/>
</dbReference>
<protein>
    <recommendedName>
        <fullName evidence="11">Ca2+-binding RTX toxin-like protein</fullName>
    </recommendedName>
</protein>
<dbReference type="EMBL" id="BMNZ01000004">
    <property type="protein sequence ID" value="GGM97186.1"/>
    <property type="molecule type" value="Genomic_DNA"/>
</dbReference>
<keyword evidence="10" id="KW-1185">Reference proteome</keyword>
<keyword evidence="7" id="KW-0472">Membrane</keyword>
<dbReference type="InterPro" id="IPR001343">
    <property type="entry name" value="Hemolysn_Ca-bd"/>
</dbReference>
<feature type="compositionally biased region" description="Basic and acidic residues" evidence="8">
    <location>
        <begin position="2716"/>
        <end position="2730"/>
    </location>
</feature>
<evidence type="ECO:0000256" key="8">
    <source>
        <dbReference type="SAM" id="MobiDB-lite"/>
    </source>
</evidence>
<evidence type="ECO:0000256" key="6">
    <source>
        <dbReference type="ARBA" id="ARBA00023026"/>
    </source>
</evidence>
<evidence type="ECO:0000313" key="10">
    <source>
        <dbReference type="Proteomes" id="UP000623461"/>
    </source>
</evidence>
<dbReference type="Gene3D" id="2.150.10.10">
    <property type="entry name" value="Serralysin-like metalloprotease, C-terminal"/>
    <property type="match status" value="6"/>
</dbReference>
<dbReference type="SUPFAM" id="SSF51120">
    <property type="entry name" value="beta-Roll"/>
    <property type="match status" value="7"/>
</dbReference>
<dbReference type="PRINTS" id="PR00313">
    <property type="entry name" value="CABNDNGRPT"/>
</dbReference>
<gene>
    <name evidence="9" type="ORF">GCM10009721_25090</name>
</gene>
<accession>A0ABQ2I3D3</accession>
<keyword evidence="3" id="KW-0964">Secreted</keyword>
<evidence type="ECO:0000256" key="5">
    <source>
        <dbReference type="ARBA" id="ARBA00022737"/>
    </source>
</evidence>
<feature type="region of interest" description="Disordered" evidence="8">
    <location>
        <begin position="3520"/>
        <end position="3539"/>
    </location>
</feature>
<keyword evidence="5" id="KW-0677">Repeat</keyword>
<dbReference type="InterPro" id="IPR050557">
    <property type="entry name" value="RTX_toxin/Mannuronan_C5-epim"/>
</dbReference>
<evidence type="ECO:0000256" key="3">
    <source>
        <dbReference type="ARBA" id="ARBA00022525"/>
    </source>
</evidence>
<organism evidence="9 10">
    <name type="scientific">Terrabacter tumescens</name>
    <dbReference type="NCBI Taxonomy" id="60443"/>
    <lineage>
        <taxon>Bacteria</taxon>
        <taxon>Bacillati</taxon>
        <taxon>Actinomycetota</taxon>
        <taxon>Actinomycetes</taxon>
        <taxon>Micrococcales</taxon>
        <taxon>Intrasporangiaceae</taxon>
        <taxon>Terrabacter</taxon>
    </lineage>
</organism>
<dbReference type="InterPro" id="IPR003995">
    <property type="entry name" value="RTX_toxin_determinant-A"/>
</dbReference>
<evidence type="ECO:0008006" key="11">
    <source>
        <dbReference type="Google" id="ProtNLM"/>
    </source>
</evidence>
<evidence type="ECO:0000256" key="1">
    <source>
        <dbReference type="ARBA" id="ARBA00004370"/>
    </source>
</evidence>
<dbReference type="Gene3D" id="2.60.40.10">
    <property type="entry name" value="Immunoglobulins"/>
    <property type="match status" value="1"/>
</dbReference>
<evidence type="ECO:0000256" key="2">
    <source>
        <dbReference type="ARBA" id="ARBA00004613"/>
    </source>
</evidence>
<dbReference type="InterPro" id="IPR013783">
    <property type="entry name" value="Ig-like_fold"/>
</dbReference>
<dbReference type="PANTHER" id="PTHR38340">
    <property type="entry name" value="S-LAYER PROTEIN"/>
    <property type="match status" value="1"/>
</dbReference>
<comment type="subcellular location">
    <subcellularLocation>
        <location evidence="1">Membrane</location>
    </subcellularLocation>
    <subcellularLocation>
        <location evidence="2">Secreted</location>
    </subcellularLocation>
</comment>
<comment type="caution">
    <text evidence="9">The sequence shown here is derived from an EMBL/GenBank/DDBJ whole genome shotgun (WGS) entry which is preliminary data.</text>
</comment>
<feature type="region of interest" description="Disordered" evidence="8">
    <location>
        <begin position="2709"/>
        <end position="2765"/>
    </location>
</feature>
<feature type="compositionally biased region" description="Low complexity" evidence="8">
    <location>
        <begin position="2873"/>
        <end position="2888"/>
    </location>
</feature>
<keyword evidence="4" id="KW-0800">Toxin</keyword>
<feature type="region of interest" description="Disordered" evidence="8">
    <location>
        <begin position="2866"/>
        <end position="2895"/>
    </location>
</feature>
<evidence type="ECO:0000256" key="7">
    <source>
        <dbReference type="ARBA" id="ARBA00023136"/>
    </source>
</evidence>
<feature type="region of interest" description="Disordered" evidence="8">
    <location>
        <begin position="1340"/>
        <end position="1363"/>
    </location>
</feature>
<feature type="region of interest" description="Disordered" evidence="8">
    <location>
        <begin position="3100"/>
        <end position="3123"/>
    </location>
</feature>
<reference evidence="10" key="1">
    <citation type="journal article" date="2019" name="Int. J. Syst. Evol. Microbiol.">
        <title>The Global Catalogue of Microorganisms (GCM) 10K type strain sequencing project: providing services to taxonomists for standard genome sequencing and annotation.</title>
        <authorList>
            <consortium name="The Broad Institute Genomics Platform"/>
            <consortium name="The Broad Institute Genome Sequencing Center for Infectious Disease"/>
            <person name="Wu L."/>
            <person name="Ma J."/>
        </authorList>
    </citation>
    <scope>NUCLEOTIDE SEQUENCE [LARGE SCALE GENOMIC DNA]</scope>
    <source>
        <strain evidence="10">JCM 1365</strain>
    </source>
</reference>
<dbReference type="InterPro" id="IPR011049">
    <property type="entry name" value="Serralysin-like_metalloprot_C"/>
</dbReference>
<proteinExistence type="predicted"/>
<dbReference type="PRINTS" id="PR01488">
    <property type="entry name" value="RTXTOXINA"/>
</dbReference>
<feature type="region of interest" description="Disordered" evidence="8">
    <location>
        <begin position="2503"/>
        <end position="2545"/>
    </location>
</feature>
<sequence length="3539" mass="358560">MADTARAGTEHTTRLRMGRIMVRKSIRRALGAGLTSLLVVVGALAGQSPAFAADPDPGVDRVVALLGGSGGSTNLATWTSGLAGVGALGEPIPFVSASPGGLAGADDLVEKGVATALAGTTTWADLATSGESVSLPGGRNGTLDVSVDDLGDGKRVHVNLVVTRTAAQQALVVSSASPKVELSSPKGVTATVEATLSLWVVWTGPTTNRVYLASDVAHAPRLDVDVTAQLSAAAKAAVGILGVTLSSTDFTVRAHAYARVADPNNDGVLAFDAAGAGDGELAADGSLAGLVSASLDPSGSPSDPGTPGSVNGTLSIAADTSGLAGVSFPTNVAADVSVAWANISTGAPTVTAPTLAGLVGKFQNMSLRDLADGLAQVAVALTGIQQAKFDPDGAGPLPTTGNLDLPFLRGTVSDAVKANQVLVDFLKANVVQQPDPDQPAPPGFDATTVGNPTFDSLQDLIARLKAAGIGLDDLAWDPTTSKLAFRMRMVRAAPASGVAMDAGSARTSRPSATYAASGLTLDDGSQPWQLNQWTGMRVMAGTSAGEIASNTKNSLTLSGPWIGGQPSASTPFVIVGPEAQLGAVTFGDRLTDQPVAGGPRRGILRANSAQTFATVKPSFAADLTLVLDLQDARTGDACIGFEGNTEACPFVQSTGAFKTNVTSLPLGADRVLVRTGSPLLTADFPIDTAVDFTANAGFFQVRLKGHLAVCNSAAPADCSAPGAGHMLSIGLKQAGDAQHDIRLRQLFAQLVTSSPTGPSKAGDLLDVDVNVRATADLEASIPDADGFLPAGTDVGVSATWNDLTQLSGADGPQLDLSGLTRIFALDIKPGSQAELFAIVLKTLQTLAAQLAEAQPGGATGVYSREIPGTGTSLRDLMQRDSSGVGSDVNYGSNTLQHVGRTFDSSFVGRTVVVGTQVAVVASVSGDTVTLTDTWASPPADDTAYTFRSPLDDAIDIMSVHPPQNMQDLVAFLDQRLGTGALHFRYLDDAGTPSVVLDLDWKRDYRTNAPLRLDLGGSQSLVSAAATGQGSVHVKGSVDVGLVVPLAPGTGPGDAATLKVLADSKVSVAAAAEFNGRVAGTIGPLTVSAGDPGGDAAKQVSLKADLSLDLADTSATPNTPVSFSTFLSGLDVSLNASNTPVDCGEGLTTKLMVCGTVPLYAMVPGSAPASLGSIALRLPDSTDPADLATLSGNLPAPDAAKARFEVPDLSAAFASAFADFTQIGPGLDGYLEKIEQAMRLATFDGKLPFVGKDLQQGADSIGSLRSQIKSRLGNIPASPAEARTYVNDKLAEAITAAGLQQTTLKVDFECKLDLEPTGPPTLLATPATAGATKWRYEIVATQGDGSGTDGDTLPSAPSLETSTSWSTLGSGNSIKVSWSKSDGAEKYKVLRSKDGAPFELVKVVDKTADSTQTWTDDGSSAATAYTPVTAKPQRSDCPTASTKGINLAFTVKAGTVTPEDGCVAGSGCLGDNKKLPLDIGIPGLALKAGGDDAITYGLGLQLHLKAGVSSDKGFVIYTHDAWQDGAAAPEFGLGARFDMPTSMKAQLAFLDIDVQKKNSAPLFAGAFLVDLTSRDASESSTSVLTVADIGDGDASELFGISLTAKIKADWIVKASADSVLPGVQANFVLGWEFTNKDLEHLGAPTIEFKDVAIDAGGFLSNLLGPVLKKVKSVTGPLQPVLDTLYAPIPVLSDLSRMAGGGDVSLMTLAKTFNTVAGGPKLDFVDKIAALTTLINNLPDCGGGGPSCLIPIGSFTVSGAKALDTDVSPTSSLEPGTGGSLIDTAAPASESAVKNALNAKGGKGKVFGSAGDEGSANKSGFTFPILDNPSSVFSLLMGSDVSLVEFDSGPLTLGFTWRQSFGPVYAPPPVMVTLSGSASVTLRFMAGLDTAGIRYAVEAAQKGTSVDAVKLLDGLYFKTTDSAGRPVPVVQLDGEIAAGAAVTAVIITVGIEGGLHLTIGFHWNDPNNDGKFRVSEFLQTAVNNPLCLFTTTGRLSLFLRLYVTLGFSPFSVSFSINLADITLLDFTAKPNCTPPPPRLGGTTGDTLVVFAGHFGTDAARGNPWGNTADTESDVVKVTALRFAQKPGDDAGTNPDFDGFAVQMLGERREYLDPGLKRVVVDGRGSSTPLVVSFVGDGKKDSDPSSTTSAADLSTFDKDAVVFGTPGKDQIQTGTGSSWVDGGAGDDRIVTADAVGKVARVAGGEGDDAITTGQGDDYVSGDGRLSSDGSLPATRAVTAALNDVDVANSSPKITSVSLGDVVDWSTLDVDPTTTDPATGGLDVISVGLGRNRVNAGPGDDKVGVAADRPGTTGTTIHSKGNTIIGGRGSDSLTGGAGPDTIFASTEQTFGVDAAGPADTLTTPSGQPTIPNIIETGSGDDVVYGSREQDVVTSHSAPSEKARLLGGGGEDALVGGYGADAVYGGPDDDYVVAEPSKVGGLRSTGTIEGVTFGHTRDVEHLPLPAGAAPSPKTLVGGRGSDHVIGGDGPSTIFGDTLRDAATATAAADETCRAGSPVASDPVPEGTSGGSDPSTDDGPDLITGGAGVDTISAGGAADRVDARGGDDLVCGQQGDDVLFGGDGADSAWGGTGKDRGYGGAGLDRLFGNTGADVLYGQDAADVIEGNDGADWASGGEGNDLVYGGTRASGRTDTDPADAGDVLSGDTGDDILIGDNGTVDDPSTSADAAAIPFDLAGTPVTAGRGDQLFGGAGDDTAYGGLGDDRVNGGDDADHLEGNNGSDTVHGDRGEDEVVGGSFQQASPGIGRPDAGDVLYGDAGPDLIAGDNAVVTSGVSAADSAPITRMRGFAATHRIVLLDLGATPTAANSGADQVFGGDDQDLVLGQSGTDRLKGDAGDDYVEGGPDVDWVEGDLGDDDLVGGSSTPSGVTGASVGAATTGQPDTDDAVFGGPGDDVLLGDNGQVLRPVAGQAPSSVTVRLGSTPGTAMAPRVIEPWDRGTDLLATPSASLYGFDRLSGGDGVDVLEGQDGNDAVTGDAGADHLQGNGGADLLFGDLPFGQASGHGTTVPDVTAAWPGSASPTALLRGTSSTPGQDDIIGGTPAPGFRDGADVIEGDGGDDVVLGDNGSLLRTLQGGSGTQTERVYTDRYPDGAVPSDATTSRTHDPALPGPSTRFCTTAQATCEVAGAFGADVIWGDDGNDGIWGQDGNDVISGGYGDDDLYGELGDDRISGDSGRDAIVGDRGGVVNQLLSAGDSPAQASVTLNSPPKETFTAFARGAYDRRVDLLHDVDGDQWVGASTAAAMLHNGMDEGGRDLIRGGSGNDAIHAGYGDDVVGGDSGGDDVFGGDGEDVLWGGQGCDAVLDAATPDCLVGGVFTPSSRGTDDRFVDHLFGGAGESDAAKQDVLGSDLLDVRPRGTYAPGSGCTLGDWPLTSGAKKATTTVDPCLWFEMTGLADADPANDNHHQGTDWIYGGWDRDVLQGDVTANGPNAGDRLIDWNGAYNLFTHCNAAYGGFNDVRGHSPAMQGWLQQLAWSSSAGRPGTDVTTAGTSAFRELAMVYPGQNEHGAGQAYPGTPGHFDETACTP</sequence>